<proteinExistence type="predicted"/>
<organism evidence="2 3">
    <name type="scientific">Kingdonia uniflora</name>
    <dbReference type="NCBI Taxonomy" id="39325"/>
    <lineage>
        <taxon>Eukaryota</taxon>
        <taxon>Viridiplantae</taxon>
        <taxon>Streptophyta</taxon>
        <taxon>Embryophyta</taxon>
        <taxon>Tracheophyta</taxon>
        <taxon>Spermatophyta</taxon>
        <taxon>Magnoliopsida</taxon>
        <taxon>Ranunculales</taxon>
        <taxon>Circaeasteraceae</taxon>
        <taxon>Kingdonia</taxon>
    </lineage>
</organism>
<comment type="caution">
    <text evidence="2">The sequence shown here is derived from an EMBL/GenBank/DDBJ whole genome shotgun (WGS) entry which is preliminary data.</text>
</comment>
<sequence>MVKRLRMRIRMWERSRLRKKARLEQFMAKHELEGKGIILVPLGSEYTFKDEPNEGNTVFRGQIRLGMRLPLRKLAKEAVKLASTDCRRLQVGYYIHPLLAKVLKPSGEVFAEKTVRPWNLSFLTVRFQAKMHNRRASRQRLIDDRFKEFEASISGRAPMDEGSDVEVLDIVNEAPLSMVLPAEEVPVSRRRRTIVTEDSDEEETVWGEGGNVGPSGDKVQNEDSRDSTESDRVEGVVSAKDRIRFHRFAAKLELSKLGAYLSPKGSSWDNPVNYIDTLHGASEDWVYSVFESLKTKRQRRKKVDSLLRDVPATPKLQKRKRGKGVSKGPKEMGGEEMPSNYQFVPRSRRGSKQVVPIPEVAGDTLKLRSRPVVAQTEKGKGPVVPEASKVQQSKSGQRKRRKVLGEDNTLEEDEEMMEVERQEQAAGKYASMVELWEDDRDEASKEIKKHMFLITIYGFLLWYFKISLKILRVSSCTNFLKILPTDAWVQTRSKAMKSIKEKLKQAKDNLNLSHGKEASLVSEVRKLKQDLRVLTESYNERLVLQRSRLEREWSAKLVACGRGK</sequence>
<protein>
    <submittedName>
        <fullName evidence="2">Uncharacterized protein</fullName>
    </submittedName>
</protein>
<name>A0A7J7L7Q6_9MAGN</name>
<evidence type="ECO:0000313" key="2">
    <source>
        <dbReference type="EMBL" id="KAF6138590.1"/>
    </source>
</evidence>
<feature type="region of interest" description="Disordered" evidence="1">
    <location>
        <begin position="370"/>
        <end position="411"/>
    </location>
</feature>
<dbReference type="EMBL" id="JACGCM010002568">
    <property type="protein sequence ID" value="KAF6138590.1"/>
    <property type="molecule type" value="Genomic_DNA"/>
</dbReference>
<dbReference type="AlphaFoldDB" id="A0A7J7L7Q6"/>
<dbReference type="Proteomes" id="UP000541444">
    <property type="component" value="Unassembled WGS sequence"/>
</dbReference>
<reference evidence="2 3" key="1">
    <citation type="journal article" date="2020" name="IScience">
        <title>Genome Sequencing of the Endangered Kingdonia uniflora (Circaeasteraceae, Ranunculales) Reveals Potential Mechanisms of Evolutionary Specialization.</title>
        <authorList>
            <person name="Sun Y."/>
            <person name="Deng T."/>
            <person name="Zhang A."/>
            <person name="Moore M.J."/>
            <person name="Landis J.B."/>
            <person name="Lin N."/>
            <person name="Zhang H."/>
            <person name="Zhang X."/>
            <person name="Huang J."/>
            <person name="Zhang X."/>
            <person name="Sun H."/>
            <person name="Wang H."/>
        </authorList>
    </citation>
    <scope>NUCLEOTIDE SEQUENCE [LARGE SCALE GENOMIC DNA]</scope>
    <source>
        <strain evidence="2">TB1705</strain>
        <tissue evidence="2">Leaf</tissue>
    </source>
</reference>
<feature type="compositionally biased region" description="Basic and acidic residues" evidence="1">
    <location>
        <begin position="219"/>
        <end position="233"/>
    </location>
</feature>
<gene>
    <name evidence="2" type="ORF">GIB67_032484</name>
</gene>
<feature type="region of interest" description="Disordered" evidence="1">
    <location>
        <begin position="194"/>
        <end position="233"/>
    </location>
</feature>
<keyword evidence="3" id="KW-1185">Reference proteome</keyword>
<evidence type="ECO:0000313" key="3">
    <source>
        <dbReference type="Proteomes" id="UP000541444"/>
    </source>
</evidence>
<evidence type="ECO:0000256" key="1">
    <source>
        <dbReference type="SAM" id="MobiDB-lite"/>
    </source>
</evidence>
<feature type="region of interest" description="Disordered" evidence="1">
    <location>
        <begin position="301"/>
        <end position="352"/>
    </location>
</feature>
<accession>A0A7J7L7Q6</accession>